<protein>
    <submittedName>
        <fullName evidence="6">Kinase-like protein</fullName>
    </submittedName>
</protein>
<dbReference type="GO" id="GO:0005524">
    <property type="term" value="F:ATP binding"/>
    <property type="evidence" value="ECO:0007669"/>
    <property type="project" value="UniProtKB-KW"/>
</dbReference>
<evidence type="ECO:0000256" key="3">
    <source>
        <dbReference type="ARBA" id="ARBA00022777"/>
    </source>
</evidence>
<evidence type="ECO:0000256" key="2">
    <source>
        <dbReference type="ARBA" id="ARBA00022741"/>
    </source>
</evidence>
<keyword evidence="7" id="KW-1185">Reference proteome</keyword>
<dbReference type="STRING" id="1314674.A0A0D7BMQ5"/>
<sequence>KDCFREAIVWKRLQHKNIQPFLGIEHELYDPSLCLISPWREMGSLNQFLKKNPMHGLIDVVLDILHALDYLHTLEPPVVHADLRGGNIVNDDHTCMVTDFGVSRISQSIRNLTATPHGTYRWMPPEAFNEETAKDSYHPPRDMYSFACTVIEIYTNDHPFSEIKHDNGVVGALARGRRAQWP</sequence>
<accession>A0A0D7BMQ5</accession>
<dbReference type="Pfam" id="PF00069">
    <property type="entry name" value="Pkinase"/>
    <property type="match status" value="1"/>
</dbReference>
<feature type="non-terminal residue" evidence="6">
    <location>
        <position position="1"/>
    </location>
</feature>
<feature type="domain" description="Protein kinase" evidence="5">
    <location>
        <begin position="1"/>
        <end position="182"/>
    </location>
</feature>
<dbReference type="Gene3D" id="1.10.510.10">
    <property type="entry name" value="Transferase(Phosphotransferase) domain 1"/>
    <property type="match status" value="1"/>
</dbReference>
<dbReference type="PROSITE" id="PS50011">
    <property type="entry name" value="PROTEIN_KINASE_DOM"/>
    <property type="match status" value="1"/>
</dbReference>
<reference evidence="6 7" key="1">
    <citation type="journal article" date="2015" name="Fungal Genet. Biol.">
        <title>Evolution of novel wood decay mechanisms in Agaricales revealed by the genome sequences of Fistulina hepatica and Cylindrobasidium torrendii.</title>
        <authorList>
            <person name="Floudas D."/>
            <person name="Held B.W."/>
            <person name="Riley R."/>
            <person name="Nagy L.G."/>
            <person name="Koehler G."/>
            <person name="Ransdell A.S."/>
            <person name="Younus H."/>
            <person name="Chow J."/>
            <person name="Chiniquy J."/>
            <person name="Lipzen A."/>
            <person name="Tritt A."/>
            <person name="Sun H."/>
            <person name="Haridas S."/>
            <person name="LaButti K."/>
            <person name="Ohm R.A."/>
            <person name="Kues U."/>
            <person name="Blanchette R.A."/>
            <person name="Grigoriev I.V."/>
            <person name="Minto R.E."/>
            <person name="Hibbett D.S."/>
        </authorList>
    </citation>
    <scope>NUCLEOTIDE SEQUENCE [LARGE SCALE GENOMIC DNA]</scope>
    <source>
        <strain evidence="6 7">FP15055 ss-10</strain>
    </source>
</reference>
<keyword evidence="3 6" id="KW-0418">Kinase</keyword>
<dbReference type="PANTHER" id="PTHR44329:SF288">
    <property type="entry name" value="MITOGEN-ACTIVATED PROTEIN KINASE KINASE KINASE 20"/>
    <property type="match status" value="1"/>
</dbReference>
<dbReference type="InterPro" id="IPR051681">
    <property type="entry name" value="Ser/Thr_Kinases-Pseudokinases"/>
</dbReference>
<evidence type="ECO:0000259" key="5">
    <source>
        <dbReference type="PROSITE" id="PS50011"/>
    </source>
</evidence>
<proteinExistence type="predicted"/>
<dbReference type="AlphaFoldDB" id="A0A0D7BMQ5"/>
<keyword evidence="1" id="KW-0808">Transferase</keyword>
<dbReference type="EMBL" id="KN880462">
    <property type="protein sequence ID" value="KIY70876.1"/>
    <property type="molecule type" value="Genomic_DNA"/>
</dbReference>
<organism evidence="6 7">
    <name type="scientific">Cylindrobasidium torrendii FP15055 ss-10</name>
    <dbReference type="NCBI Taxonomy" id="1314674"/>
    <lineage>
        <taxon>Eukaryota</taxon>
        <taxon>Fungi</taxon>
        <taxon>Dikarya</taxon>
        <taxon>Basidiomycota</taxon>
        <taxon>Agaricomycotina</taxon>
        <taxon>Agaricomycetes</taxon>
        <taxon>Agaricomycetidae</taxon>
        <taxon>Agaricales</taxon>
        <taxon>Marasmiineae</taxon>
        <taxon>Physalacriaceae</taxon>
        <taxon>Cylindrobasidium</taxon>
    </lineage>
</organism>
<gene>
    <name evidence="6" type="ORF">CYLTODRAFT_327978</name>
</gene>
<keyword evidence="4" id="KW-0067">ATP-binding</keyword>
<dbReference type="InterPro" id="IPR000719">
    <property type="entry name" value="Prot_kinase_dom"/>
</dbReference>
<dbReference type="OrthoDB" id="346907at2759"/>
<dbReference type="Proteomes" id="UP000054007">
    <property type="component" value="Unassembled WGS sequence"/>
</dbReference>
<evidence type="ECO:0000313" key="6">
    <source>
        <dbReference type="EMBL" id="KIY70876.1"/>
    </source>
</evidence>
<evidence type="ECO:0000256" key="4">
    <source>
        <dbReference type="ARBA" id="ARBA00022840"/>
    </source>
</evidence>
<dbReference type="InterPro" id="IPR011009">
    <property type="entry name" value="Kinase-like_dom_sf"/>
</dbReference>
<name>A0A0D7BMQ5_9AGAR</name>
<evidence type="ECO:0000313" key="7">
    <source>
        <dbReference type="Proteomes" id="UP000054007"/>
    </source>
</evidence>
<feature type="non-terminal residue" evidence="6">
    <location>
        <position position="182"/>
    </location>
</feature>
<dbReference type="GO" id="GO:0004674">
    <property type="term" value="F:protein serine/threonine kinase activity"/>
    <property type="evidence" value="ECO:0007669"/>
    <property type="project" value="TreeGrafter"/>
</dbReference>
<dbReference type="PANTHER" id="PTHR44329">
    <property type="entry name" value="SERINE/THREONINE-PROTEIN KINASE TNNI3K-RELATED"/>
    <property type="match status" value="1"/>
</dbReference>
<dbReference type="SUPFAM" id="SSF56112">
    <property type="entry name" value="Protein kinase-like (PK-like)"/>
    <property type="match status" value="1"/>
</dbReference>
<evidence type="ECO:0000256" key="1">
    <source>
        <dbReference type="ARBA" id="ARBA00022679"/>
    </source>
</evidence>
<keyword evidence="2" id="KW-0547">Nucleotide-binding</keyword>